<dbReference type="GO" id="GO:0016740">
    <property type="term" value="F:transferase activity"/>
    <property type="evidence" value="ECO:0007669"/>
    <property type="project" value="UniProtKB-KW"/>
</dbReference>
<dbReference type="OrthoDB" id="734129at2759"/>
<sequence length="141" mass="15246">MLSLVPNLNATFLFLLTLSAGAITILHSRSVSPCNSSSNASSRRAFSGDLRHVDFSWNSLRLTPDRPPPTVLRVAVFSRKWPVATAPGGMERHALTLHNALARRGHRVHVFTSAPSSGEQPPERGGGETGHPRLHFLSGAH</sequence>
<feature type="chain" id="PRO_5039174660" evidence="2">
    <location>
        <begin position="23"/>
        <end position="141"/>
    </location>
</feature>
<evidence type="ECO:0000313" key="5">
    <source>
        <dbReference type="Proteomes" id="UP001055439"/>
    </source>
</evidence>
<proteinExistence type="predicted"/>
<dbReference type="Gene3D" id="3.40.50.2000">
    <property type="entry name" value="Glycogen Phosphorylase B"/>
    <property type="match status" value="1"/>
</dbReference>
<keyword evidence="4" id="KW-0808">Transferase</keyword>
<feature type="domain" description="Glycosyltransferase subfamily 4-like N-terminal" evidence="3">
    <location>
        <begin position="87"/>
        <end position="123"/>
    </location>
</feature>
<evidence type="ECO:0000313" key="4">
    <source>
        <dbReference type="EMBL" id="URD94598.1"/>
    </source>
</evidence>
<dbReference type="PANTHER" id="PTHR46686">
    <property type="entry name" value="GLYCOSYLTRANSFERASE"/>
    <property type="match status" value="1"/>
</dbReference>
<evidence type="ECO:0000256" key="1">
    <source>
        <dbReference type="SAM" id="MobiDB-lite"/>
    </source>
</evidence>
<reference evidence="4" key="1">
    <citation type="submission" date="2022-05" db="EMBL/GenBank/DDBJ databases">
        <title>The Musa troglodytarum L. genome provides insights into the mechanism of non-climacteric behaviour and enrichment of carotenoids.</title>
        <authorList>
            <person name="Wang J."/>
        </authorList>
    </citation>
    <scope>NUCLEOTIDE SEQUENCE</scope>
    <source>
        <tissue evidence="4">Leaf</tissue>
    </source>
</reference>
<dbReference type="EMBL" id="CP097506">
    <property type="protein sequence ID" value="URD94598.1"/>
    <property type="molecule type" value="Genomic_DNA"/>
</dbReference>
<feature type="signal peptide" evidence="2">
    <location>
        <begin position="1"/>
        <end position="22"/>
    </location>
</feature>
<keyword evidence="2" id="KW-0732">Signal</keyword>
<organism evidence="4 5">
    <name type="scientific">Musa troglodytarum</name>
    <name type="common">fe'i banana</name>
    <dbReference type="NCBI Taxonomy" id="320322"/>
    <lineage>
        <taxon>Eukaryota</taxon>
        <taxon>Viridiplantae</taxon>
        <taxon>Streptophyta</taxon>
        <taxon>Embryophyta</taxon>
        <taxon>Tracheophyta</taxon>
        <taxon>Spermatophyta</taxon>
        <taxon>Magnoliopsida</taxon>
        <taxon>Liliopsida</taxon>
        <taxon>Zingiberales</taxon>
        <taxon>Musaceae</taxon>
        <taxon>Musa</taxon>
    </lineage>
</organism>
<dbReference type="InterPro" id="IPR028098">
    <property type="entry name" value="Glyco_trans_4-like_N"/>
</dbReference>
<dbReference type="AlphaFoldDB" id="A0A9E7FFK7"/>
<dbReference type="Proteomes" id="UP001055439">
    <property type="component" value="Chromosome 4"/>
</dbReference>
<name>A0A9E7FFK7_9LILI</name>
<evidence type="ECO:0000259" key="3">
    <source>
        <dbReference type="Pfam" id="PF13439"/>
    </source>
</evidence>
<feature type="region of interest" description="Disordered" evidence="1">
    <location>
        <begin position="112"/>
        <end position="141"/>
    </location>
</feature>
<dbReference type="Pfam" id="PF13439">
    <property type="entry name" value="Glyco_transf_4"/>
    <property type="match status" value="1"/>
</dbReference>
<accession>A0A9E7FFK7</accession>
<evidence type="ECO:0000256" key="2">
    <source>
        <dbReference type="SAM" id="SignalP"/>
    </source>
</evidence>
<protein>
    <submittedName>
        <fullName evidence="4">Glycosyl transferases group 1</fullName>
    </submittedName>
</protein>
<keyword evidence="5" id="KW-1185">Reference proteome</keyword>
<gene>
    <name evidence="4" type="ORF">MUK42_08305</name>
</gene>
<dbReference type="SUPFAM" id="SSF53756">
    <property type="entry name" value="UDP-Glycosyltransferase/glycogen phosphorylase"/>
    <property type="match status" value="1"/>
</dbReference>
<dbReference type="PANTHER" id="PTHR46686:SF5">
    <property type="entry name" value="GLYCOSYLTRANSFERASE"/>
    <property type="match status" value="1"/>
</dbReference>